<keyword evidence="4" id="KW-0998">Cell outer membrane</keyword>
<keyword evidence="3" id="KW-0472">Membrane</keyword>
<feature type="domain" description="SusD-like N-terminal" evidence="6">
    <location>
        <begin position="31"/>
        <end position="227"/>
    </location>
</feature>
<evidence type="ECO:0000259" key="6">
    <source>
        <dbReference type="Pfam" id="PF14322"/>
    </source>
</evidence>
<evidence type="ECO:0000256" key="2">
    <source>
        <dbReference type="ARBA" id="ARBA00022729"/>
    </source>
</evidence>
<proteinExistence type="predicted"/>
<gene>
    <name evidence="7" type="ORF">SDC9_44535</name>
</gene>
<dbReference type="SUPFAM" id="SSF48452">
    <property type="entry name" value="TPR-like"/>
    <property type="match status" value="1"/>
</dbReference>
<evidence type="ECO:0000256" key="1">
    <source>
        <dbReference type="ARBA" id="ARBA00004442"/>
    </source>
</evidence>
<feature type="domain" description="RagB/SusD" evidence="5">
    <location>
        <begin position="265"/>
        <end position="540"/>
    </location>
</feature>
<comment type="subcellular location">
    <subcellularLocation>
        <location evidence="1">Cell outer membrane</location>
    </subcellularLocation>
</comment>
<dbReference type="EMBL" id="VSSQ01000602">
    <property type="protein sequence ID" value="MPL98333.1"/>
    <property type="molecule type" value="Genomic_DNA"/>
</dbReference>
<evidence type="ECO:0000259" key="5">
    <source>
        <dbReference type="Pfam" id="PF07980"/>
    </source>
</evidence>
<dbReference type="Pfam" id="PF07980">
    <property type="entry name" value="SusD_RagB"/>
    <property type="match status" value="1"/>
</dbReference>
<evidence type="ECO:0000313" key="7">
    <source>
        <dbReference type="EMBL" id="MPL98333.1"/>
    </source>
</evidence>
<dbReference type="Gene3D" id="1.25.40.390">
    <property type="match status" value="1"/>
</dbReference>
<sequence length="542" mass="62109">MKKILYAFLVSLCISSCNLEVDPLDQYSDAVAWQNEEYLDLYVKGLYAALRDNAEIYTDMFSDGYSDILKYSISNLNSSTNQNKILQQENFITPANGALSTWGNYERIKRLNEFLYDVDSKTAHLDPEFVKVRKAEVRFLRAFLYYKMIRNHGGVIARLHNSGVDGGLDNEKDVSKARLTEADSWNFVISELEAIAPELTAKIQWDSKNTGRITQGAVYALLTRCALYAKQYDKVIAAGNALEALKVYELSADYNSVFKNITNKELILTVAFDAPSYVHFHDRKFRPTGDMADRGGWACPTEELVGKYQIKEGDTYVDFNWNNPAHKADPYTNREPRFYASVLYNGAHWNNRTIETFVGGKDGYVDFDFSSNKPACVTGYFMKKFLQEGNTNFDQAGSDAYWIELRYAEVLLNMSEAYAQSGNMPKAYEYMNKVRTRGGALSPRNSGTNLDVYLTYLMDERMLELAFEGHRYWDLRRWRKAEEVIDGQRAHGIKIVRNGTILTYTKVVCDDSNRHFPEKYYYIPVPSSEINNNSACEQTIPW</sequence>
<dbReference type="InterPro" id="IPR012944">
    <property type="entry name" value="SusD_RagB_dom"/>
</dbReference>
<accession>A0A644W7D9</accession>
<reference evidence="7" key="1">
    <citation type="submission" date="2019-08" db="EMBL/GenBank/DDBJ databases">
        <authorList>
            <person name="Kucharzyk K."/>
            <person name="Murdoch R.W."/>
            <person name="Higgins S."/>
            <person name="Loffler F."/>
        </authorList>
    </citation>
    <scope>NUCLEOTIDE SEQUENCE</scope>
</reference>
<dbReference type="AlphaFoldDB" id="A0A644W7D9"/>
<evidence type="ECO:0000256" key="4">
    <source>
        <dbReference type="ARBA" id="ARBA00023237"/>
    </source>
</evidence>
<dbReference type="InterPro" id="IPR033985">
    <property type="entry name" value="SusD-like_N"/>
</dbReference>
<protein>
    <recommendedName>
        <fullName evidence="8">SusD-like protein</fullName>
    </recommendedName>
</protein>
<organism evidence="7">
    <name type="scientific">bioreactor metagenome</name>
    <dbReference type="NCBI Taxonomy" id="1076179"/>
    <lineage>
        <taxon>unclassified sequences</taxon>
        <taxon>metagenomes</taxon>
        <taxon>ecological metagenomes</taxon>
    </lineage>
</organism>
<dbReference type="Pfam" id="PF14322">
    <property type="entry name" value="SusD-like_3"/>
    <property type="match status" value="1"/>
</dbReference>
<name>A0A644W7D9_9ZZZZ</name>
<comment type="caution">
    <text evidence="7">The sequence shown here is derived from an EMBL/GenBank/DDBJ whole genome shotgun (WGS) entry which is preliminary data.</text>
</comment>
<evidence type="ECO:0000256" key="3">
    <source>
        <dbReference type="ARBA" id="ARBA00023136"/>
    </source>
</evidence>
<dbReference type="GO" id="GO:0009279">
    <property type="term" value="C:cell outer membrane"/>
    <property type="evidence" value="ECO:0007669"/>
    <property type="project" value="UniProtKB-SubCell"/>
</dbReference>
<dbReference type="InterPro" id="IPR011990">
    <property type="entry name" value="TPR-like_helical_dom_sf"/>
</dbReference>
<evidence type="ECO:0008006" key="8">
    <source>
        <dbReference type="Google" id="ProtNLM"/>
    </source>
</evidence>
<keyword evidence="2" id="KW-0732">Signal</keyword>